<dbReference type="EMBL" id="JAGZZP010000016">
    <property type="protein sequence ID" value="MBS6535652.1"/>
    <property type="molecule type" value="Genomic_DNA"/>
</dbReference>
<comment type="caution">
    <text evidence="1">The sequence shown here is derived from an EMBL/GenBank/DDBJ whole genome shotgun (WGS) entry which is preliminary data.</text>
</comment>
<gene>
    <name evidence="1" type="ORF">KH327_07455</name>
</gene>
<protein>
    <submittedName>
        <fullName evidence="1">Uncharacterized protein</fullName>
    </submittedName>
</protein>
<reference evidence="1" key="1">
    <citation type="submission" date="2021-02" db="EMBL/GenBank/DDBJ databases">
        <title>Infant gut strain persistence is associated with maternal origin, phylogeny, and functional potential including surface adhesion and iron acquisition.</title>
        <authorList>
            <person name="Lou Y.C."/>
        </authorList>
    </citation>
    <scope>NUCLEOTIDE SEQUENCE</scope>
    <source>
        <strain evidence="1">L3_060_052G1_dasL3_060_052G1_concoct_1</strain>
    </source>
</reference>
<dbReference type="AlphaFoldDB" id="A0A943XV88"/>
<evidence type="ECO:0000313" key="1">
    <source>
        <dbReference type="EMBL" id="MBS6535652.1"/>
    </source>
</evidence>
<evidence type="ECO:0000313" key="2">
    <source>
        <dbReference type="Proteomes" id="UP000748991"/>
    </source>
</evidence>
<organism evidence="1 2">
    <name type="scientific">Peptoniphilus harei</name>
    <dbReference type="NCBI Taxonomy" id="54005"/>
    <lineage>
        <taxon>Bacteria</taxon>
        <taxon>Bacillati</taxon>
        <taxon>Bacillota</taxon>
        <taxon>Tissierellia</taxon>
        <taxon>Tissierellales</taxon>
        <taxon>Peptoniphilaceae</taxon>
        <taxon>Peptoniphilus</taxon>
    </lineage>
</organism>
<sequence length="117" mass="14111">MKKILVYDGDSEVLIENESDVNFILDCFKNYKKDCLSKEEQERLDVLKGIKGEMEDLRDLYELEKMDSFPDGFVGWVMDEVAYDLYLNEYIGCERIKDEEEFHKYFEQFLEEIFLRC</sequence>
<dbReference type="RefSeq" id="WP_278638328.1">
    <property type="nucleotide sequence ID" value="NZ_JAGZZP010000016.1"/>
</dbReference>
<name>A0A943XV88_9FIRM</name>
<accession>A0A943XV88</accession>
<dbReference type="Proteomes" id="UP000748991">
    <property type="component" value="Unassembled WGS sequence"/>
</dbReference>
<proteinExistence type="predicted"/>